<protein>
    <submittedName>
        <fullName evidence="1">Uncharacterized transporter Sly41p</fullName>
    </submittedName>
</protein>
<gene>
    <name evidence="1" type="ORF">CLIB1444_02S15588</name>
</gene>
<sequence>MYSSNPSFESLRSSRSEFYKSSQINPNSSVTNLISLNHKFEHPSPKRFFQTPITPPISNAASPIKENLKFIEQRFESYKVVVLCVNWYLSSIISNYSTKLILQDFTYPITLTQFQFILNSVFSIALLSVLMNNRNLISRFPQHTLPNFDGLTIRKFITPDRFILNTTIPMGIFQFVGHVTSHNATSIIPVSLNHTIKALSPITTVLIYRFLFQIKYHYITYITLIPLICGIMLSCYKTSSNKVIENYNKGLMFSFISMLIFVSQNIFAKNRLTINNLLPNSQKEERKLDKLTILYYCSIIGFLFTLPVYIISEFKAPHLSLGDLNTYNMILILINGVSHFIQSLLAFQILGLISPINYSIANILKRIIIILVAFIIEGKSLTLNQIFGISLTFIGLFAYDRWGMKKSSKK</sequence>
<evidence type="ECO:0000313" key="1">
    <source>
        <dbReference type="EMBL" id="CAH6719746.1"/>
    </source>
</evidence>
<accession>A0ACA9Y4P0</accession>
<keyword evidence="2" id="KW-1185">Reference proteome</keyword>
<comment type="caution">
    <text evidence="1">The sequence shown here is derived from an EMBL/GenBank/DDBJ whole genome shotgun (WGS) entry which is preliminary data.</text>
</comment>
<reference evidence="1" key="1">
    <citation type="submission" date="2022-06" db="EMBL/GenBank/DDBJ databases">
        <authorList>
            <person name="Legras J.-L."/>
            <person name="Devillers H."/>
            <person name="Grondin C."/>
        </authorList>
    </citation>
    <scope>NUCLEOTIDE SEQUENCE</scope>
    <source>
        <strain evidence="1">CLIB 1444</strain>
    </source>
</reference>
<organism evidence="1 2">
    <name type="scientific">[Candida] jaroonii</name>
    <dbReference type="NCBI Taxonomy" id="467808"/>
    <lineage>
        <taxon>Eukaryota</taxon>
        <taxon>Fungi</taxon>
        <taxon>Dikarya</taxon>
        <taxon>Ascomycota</taxon>
        <taxon>Saccharomycotina</taxon>
        <taxon>Pichiomycetes</taxon>
        <taxon>Debaryomycetaceae</taxon>
        <taxon>Yamadazyma</taxon>
    </lineage>
</organism>
<evidence type="ECO:0000313" key="2">
    <source>
        <dbReference type="Proteomes" id="UP001152531"/>
    </source>
</evidence>
<name>A0ACA9Y4P0_9ASCO</name>
<dbReference type="Proteomes" id="UP001152531">
    <property type="component" value="Unassembled WGS sequence"/>
</dbReference>
<dbReference type="EMBL" id="CALSDN010000002">
    <property type="protein sequence ID" value="CAH6719746.1"/>
    <property type="molecule type" value="Genomic_DNA"/>
</dbReference>
<proteinExistence type="predicted"/>